<feature type="domain" description="Recombinase" evidence="5">
    <location>
        <begin position="1"/>
        <end position="102"/>
    </location>
</feature>
<proteinExistence type="predicted"/>
<accession>A0ABT6L6E2</accession>
<feature type="region of interest" description="Disordered" evidence="4">
    <location>
        <begin position="26"/>
        <end position="46"/>
    </location>
</feature>
<dbReference type="PANTHER" id="PTHR30461">
    <property type="entry name" value="DNA-INVERTASE FROM LAMBDOID PROPHAGE"/>
    <property type="match status" value="1"/>
</dbReference>
<reference evidence="6 7" key="1">
    <citation type="submission" date="2023-04" db="EMBL/GenBank/DDBJ databases">
        <title>Forest soil microbial communities from Buena Vista Peninsula, Colon Province, Panama.</title>
        <authorList>
            <person name="Bouskill N."/>
        </authorList>
    </citation>
    <scope>NUCLEOTIDE SEQUENCE [LARGE SCALE GENOMIC DNA]</scope>
    <source>
        <strain evidence="6 7">AC80</strain>
    </source>
</reference>
<name>A0ABT6L6E2_9MYCO</name>
<dbReference type="Gene3D" id="3.90.1750.20">
    <property type="entry name" value="Putative Large Serine Recombinase, Chain B, Domain 2"/>
    <property type="match status" value="1"/>
</dbReference>
<evidence type="ECO:0000256" key="3">
    <source>
        <dbReference type="SAM" id="Coils"/>
    </source>
</evidence>
<dbReference type="InterPro" id="IPR038109">
    <property type="entry name" value="DNA_bind_recomb_sf"/>
</dbReference>
<dbReference type="EMBL" id="JARXVE010000011">
    <property type="protein sequence ID" value="MDH6198516.1"/>
    <property type="molecule type" value="Genomic_DNA"/>
</dbReference>
<evidence type="ECO:0000313" key="7">
    <source>
        <dbReference type="Proteomes" id="UP001160130"/>
    </source>
</evidence>
<sequence length="276" mass="30173">MKVIERIVADVQRGDSVQSIADRLTAEGAPSSRDRQRQLQGKETTGAAWSTTTLHRLLESKTLLGYTVHQGDADPQVMKSEPILSASEFRSLQAILEARKRPKTTNRTGNASPLLGIATGLECGSVLHHKSQLAKGKWYRCYYCPAKPQLGSKTPAEWLEDVLEEAFLDELGDAEVHEPVIVPASDHTDELESARMQLETVSSAMRKATSQTVLEVLAEQVAELDARIGELELLPVAPARTEHVPTDAPTQKIGKSPMPTRGGDYCSTPVSGTRYF</sequence>
<evidence type="ECO:0000259" key="5">
    <source>
        <dbReference type="PROSITE" id="PS51737"/>
    </source>
</evidence>
<dbReference type="InterPro" id="IPR050639">
    <property type="entry name" value="SSR_resolvase"/>
</dbReference>
<keyword evidence="1" id="KW-0238">DNA-binding</keyword>
<gene>
    <name evidence="6" type="ORF">M2272_005175</name>
</gene>
<dbReference type="PROSITE" id="PS51737">
    <property type="entry name" value="RECOMBINASE_DNA_BIND"/>
    <property type="match status" value="1"/>
</dbReference>
<comment type="caution">
    <text evidence="6">The sequence shown here is derived from an EMBL/GenBank/DDBJ whole genome shotgun (WGS) entry which is preliminary data.</text>
</comment>
<evidence type="ECO:0000313" key="6">
    <source>
        <dbReference type="EMBL" id="MDH6198516.1"/>
    </source>
</evidence>
<dbReference type="RefSeq" id="WP_280835090.1">
    <property type="nucleotide sequence ID" value="NZ_JARXVE010000011.1"/>
</dbReference>
<evidence type="ECO:0000256" key="2">
    <source>
        <dbReference type="ARBA" id="ARBA00023172"/>
    </source>
</evidence>
<organism evidence="6 7">
    <name type="scientific">Mycolicibacterium frederiksbergense</name>
    <dbReference type="NCBI Taxonomy" id="117567"/>
    <lineage>
        <taxon>Bacteria</taxon>
        <taxon>Bacillati</taxon>
        <taxon>Actinomycetota</taxon>
        <taxon>Actinomycetes</taxon>
        <taxon>Mycobacteriales</taxon>
        <taxon>Mycobacteriaceae</taxon>
        <taxon>Mycolicibacterium</taxon>
    </lineage>
</organism>
<dbReference type="Proteomes" id="UP001160130">
    <property type="component" value="Unassembled WGS sequence"/>
</dbReference>
<evidence type="ECO:0000256" key="4">
    <source>
        <dbReference type="SAM" id="MobiDB-lite"/>
    </source>
</evidence>
<protein>
    <recommendedName>
        <fullName evidence="5">Recombinase domain-containing protein</fullName>
    </recommendedName>
</protein>
<keyword evidence="3" id="KW-0175">Coiled coil</keyword>
<keyword evidence="7" id="KW-1185">Reference proteome</keyword>
<keyword evidence="2" id="KW-0233">DNA recombination</keyword>
<dbReference type="PANTHER" id="PTHR30461:SF2">
    <property type="entry name" value="SERINE RECOMBINASE PINE-RELATED"/>
    <property type="match status" value="1"/>
</dbReference>
<dbReference type="InterPro" id="IPR011109">
    <property type="entry name" value="DNA_bind_recombinase_dom"/>
</dbReference>
<evidence type="ECO:0000256" key="1">
    <source>
        <dbReference type="ARBA" id="ARBA00023125"/>
    </source>
</evidence>
<dbReference type="Pfam" id="PF07508">
    <property type="entry name" value="Recombinase"/>
    <property type="match status" value="1"/>
</dbReference>
<feature type="region of interest" description="Disordered" evidence="4">
    <location>
        <begin position="242"/>
        <end position="276"/>
    </location>
</feature>
<feature type="coiled-coil region" evidence="3">
    <location>
        <begin position="191"/>
        <end position="234"/>
    </location>
</feature>